<feature type="transmembrane region" description="Helical" evidence="18">
    <location>
        <begin position="355"/>
        <end position="374"/>
    </location>
</feature>
<protein>
    <recommendedName>
        <fullName evidence="15">Endosomal/lysosomal proton channel TMEM175</fullName>
    </recommendedName>
    <alternativeName>
        <fullName evidence="16">Potassium channel TMEM175</fullName>
    </alternativeName>
    <alternativeName>
        <fullName evidence="13">Transmembrane protein 175</fullName>
    </alternativeName>
</protein>
<comment type="catalytic activity">
    <reaction evidence="12">
        <text>H(+)(in) = H(+)(out)</text>
        <dbReference type="Rhea" id="RHEA:34979"/>
        <dbReference type="ChEBI" id="CHEBI:15378"/>
    </reaction>
</comment>
<dbReference type="GO" id="GO:0016020">
    <property type="term" value="C:membrane"/>
    <property type="evidence" value="ECO:0007669"/>
    <property type="project" value="UniProtKB-SubCell"/>
</dbReference>
<evidence type="ECO:0000256" key="15">
    <source>
        <dbReference type="ARBA" id="ARBA00034544"/>
    </source>
</evidence>
<evidence type="ECO:0000313" key="19">
    <source>
        <dbReference type="Ensembl" id="ENSPKIP00000001843.1"/>
    </source>
</evidence>
<feature type="compositionally biased region" description="Basic and acidic residues" evidence="17">
    <location>
        <begin position="1"/>
        <end position="26"/>
    </location>
</feature>
<evidence type="ECO:0000256" key="18">
    <source>
        <dbReference type="SAM" id="Phobius"/>
    </source>
</evidence>
<dbReference type="AlphaFoldDB" id="A0A3B3Q6Q8"/>
<feature type="transmembrane region" description="Helical" evidence="18">
    <location>
        <begin position="53"/>
        <end position="75"/>
    </location>
</feature>
<dbReference type="PANTHER" id="PTHR31462:SF5">
    <property type="entry name" value="ENDOSOMAL_LYSOSOMAL PROTON CHANNEL TMEM175"/>
    <property type="match status" value="1"/>
</dbReference>
<feature type="compositionally biased region" description="Low complexity" evidence="17">
    <location>
        <begin position="27"/>
        <end position="36"/>
    </location>
</feature>
<reference evidence="19" key="1">
    <citation type="submission" date="2025-08" db="UniProtKB">
        <authorList>
            <consortium name="Ensembl"/>
        </authorList>
    </citation>
    <scope>IDENTIFICATION</scope>
</reference>
<keyword evidence="11" id="KW-0407">Ion channel</keyword>
<accession>A0A3B3Q6Q8</accession>
<feature type="transmembrane region" description="Helical" evidence="18">
    <location>
        <begin position="95"/>
        <end position="116"/>
    </location>
</feature>
<dbReference type="Pfam" id="PF06736">
    <property type="entry name" value="TMEM175"/>
    <property type="match status" value="2"/>
</dbReference>
<dbReference type="Ensembl" id="ENSPKIT00000025776.1">
    <property type="protein sequence ID" value="ENSPKIP00000001843.1"/>
    <property type="gene ID" value="ENSPKIG00000019974.1"/>
</dbReference>
<keyword evidence="8 18" id="KW-1133">Transmembrane helix</keyword>
<reference evidence="19" key="2">
    <citation type="submission" date="2025-09" db="UniProtKB">
        <authorList>
            <consortium name="Ensembl"/>
        </authorList>
    </citation>
    <scope>IDENTIFICATION</scope>
</reference>
<feature type="transmembrane region" description="Helical" evidence="18">
    <location>
        <begin position="156"/>
        <end position="179"/>
    </location>
</feature>
<feature type="transmembrane region" description="Helical" evidence="18">
    <location>
        <begin position="429"/>
        <end position="451"/>
    </location>
</feature>
<dbReference type="GO" id="GO:0015252">
    <property type="term" value="F:proton channel activity"/>
    <property type="evidence" value="ECO:0007669"/>
    <property type="project" value="InterPro"/>
</dbReference>
<sequence length="509" mass="56468">MAGSEDAERARYHHGGDEEREGDPGRRPASSLSESEALLDKDEHSSTQSSHRLLAYSDALISIIATVMILPVAHTKLEDDEELHHNLELLLTTKIAVYLMSFLLVSMAWSAHTRLFEVITRVDDCLSLLNLACMMLITFLPYTFSLIAAFPDNILGLNLFCACVMMIGLMQAAVVLYGFSHPRFLNETHTLHKRHILKVILRVPLLCLIAASVSFVCIPLSFVTLVFAVFLPYISQSLKRCYRKLIGMQTAPPTDAVGHYSYHPWEPLSKERLEGFTDGVYAIVATLLILDICEDNIPEPSELKDRFNGSLTVALQEYGPNFLAYFGSFATVGLLWCVHHSLFLHVVRPTRTMGLLNTFSLAFVGGLPLCYQLTHELPQSSLNEREAVQISCVILFLAGFFQLAIWVVALAAGGGALHPYVHYRGRNHAFMLAKLALYPCAALGTFCLASAPGRSSAFVFHLMGVTVPLAFLVLRYAVQAWLALLRLLRSKWEGPLRESPTPYPVTGAT</sequence>
<feature type="transmembrane region" description="Helical" evidence="18">
    <location>
        <begin position="457"/>
        <end position="478"/>
    </location>
</feature>
<dbReference type="InterPro" id="IPR010617">
    <property type="entry name" value="TMEM175-like"/>
</dbReference>
<comment type="similarity">
    <text evidence="2">Belongs to the TMEM175 family.</text>
</comment>
<feature type="transmembrane region" description="Helical" evidence="18">
    <location>
        <begin position="394"/>
        <end position="417"/>
    </location>
</feature>
<keyword evidence="4" id="KW-0633">Potassium transport</keyword>
<dbReference type="GeneTree" id="ENSGT00390000015667"/>
<evidence type="ECO:0000256" key="6">
    <source>
        <dbReference type="ARBA" id="ARBA00022826"/>
    </source>
</evidence>
<keyword evidence="7" id="KW-0630">Potassium</keyword>
<evidence type="ECO:0000256" key="1">
    <source>
        <dbReference type="ARBA" id="ARBA00004141"/>
    </source>
</evidence>
<evidence type="ECO:0000256" key="5">
    <source>
        <dbReference type="ARBA" id="ARBA00022692"/>
    </source>
</evidence>
<keyword evidence="3" id="KW-0813">Transport</keyword>
<name>A0A3B3Q6Q8_9TELE</name>
<evidence type="ECO:0000256" key="8">
    <source>
        <dbReference type="ARBA" id="ARBA00022989"/>
    </source>
</evidence>
<comment type="catalytic activity">
    <reaction evidence="14">
        <text>K(+)(in) = K(+)(out)</text>
        <dbReference type="Rhea" id="RHEA:29463"/>
        <dbReference type="ChEBI" id="CHEBI:29103"/>
    </reaction>
</comment>
<feature type="transmembrane region" description="Helical" evidence="18">
    <location>
        <begin position="199"/>
        <end position="230"/>
    </location>
</feature>
<evidence type="ECO:0000256" key="11">
    <source>
        <dbReference type="ARBA" id="ARBA00023303"/>
    </source>
</evidence>
<feature type="region of interest" description="Disordered" evidence="17">
    <location>
        <begin position="1"/>
        <end position="45"/>
    </location>
</feature>
<feature type="transmembrane region" description="Helical" evidence="18">
    <location>
        <begin position="128"/>
        <end position="150"/>
    </location>
</feature>
<keyword evidence="20" id="KW-1185">Reference proteome</keyword>
<organism evidence="19 20">
    <name type="scientific">Paramormyrops kingsleyae</name>
    <dbReference type="NCBI Taxonomy" id="1676925"/>
    <lineage>
        <taxon>Eukaryota</taxon>
        <taxon>Metazoa</taxon>
        <taxon>Chordata</taxon>
        <taxon>Craniata</taxon>
        <taxon>Vertebrata</taxon>
        <taxon>Euteleostomi</taxon>
        <taxon>Actinopterygii</taxon>
        <taxon>Neopterygii</taxon>
        <taxon>Teleostei</taxon>
        <taxon>Osteoglossocephala</taxon>
        <taxon>Osteoglossomorpha</taxon>
        <taxon>Osteoglossiformes</taxon>
        <taxon>Mormyridae</taxon>
        <taxon>Paramormyrops</taxon>
    </lineage>
</organism>
<comment type="subcellular location">
    <subcellularLocation>
        <location evidence="1">Membrane</location>
        <topology evidence="1">Multi-pass membrane protein</topology>
    </subcellularLocation>
</comment>
<evidence type="ECO:0000256" key="4">
    <source>
        <dbReference type="ARBA" id="ARBA00022538"/>
    </source>
</evidence>
<evidence type="ECO:0000256" key="13">
    <source>
        <dbReference type="ARBA" id="ARBA00030477"/>
    </source>
</evidence>
<proteinExistence type="inferred from homology"/>
<feature type="transmembrane region" description="Helical" evidence="18">
    <location>
        <begin position="322"/>
        <end position="343"/>
    </location>
</feature>
<dbReference type="GO" id="GO:0005267">
    <property type="term" value="F:potassium channel activity"/>
    <property type="evidence" value="ECO:0007669"/>
    <property type="project" value="UniProtKB-KW"/>
</dbReference>
<evidence type="ECO:0000256" key="7">
    <source>
        <dbReference type="ARBA" id="ARBA00022958"/>
    </source>
</evidence>
<dbReference type="Proteomes" id="UP000261540">
    <property type="component" value="Unplaced"/>
</dbReference>
<evidence type="ECO:0000256" key="9">
    <source>
        <dbReference type="ARBA" id="ARBA00023065"/>
    </source>
</evidence>
<keyword evidence="6" id="KW-0631">Potassium channel</keyword>
<evidence type="ECO:0000256" key="16">
    <source>
        <dbReference type="ARBA" id="ARBA00044317"/>
    </source>
</evidence>
<evidence type="ECO:0000256" key="2">
    <source>
        <dbReference type="ARBA" id="ARBA00006920"/>
    </source>
</evidence>
<evidence type="ECO:0000256" key="3">
    <source>
        <dbReference type="ARBA" id="ARBA00022448"/>
    </source>
</evidence>
<keyword evidence="10 18" id="KW-0472">Membrane</keyword>
<evidence type="ECO:0000256" key="14">
    <source>
        <dbReference type="ARBA" id="ARBA00034430"/>
    </source>
</evidence>
<evidence type="ECO:0000313" key="20">
    <source>
        <dbReference type="Proteomes" id="UP000261540"/>
    </source>
</evidence>
<evidence type="ECO:0000256" key="17">
    <source>
        <dbReference type="SAM" id="MobiDB-lite"/>
    </source>
</evidence>
<dbReference type="PANTHER" id="PTHR31462">
    <property type="entry name" value="ENDOSOMAL/LYSOSOMAL POTASSIUM CHANNEL TMEM175"/>
    <property type="match status" value="1"/>
</dbReference>
<keyword evidence="9" id="KW-0406">Ion transport</keyword>
<evidence type="ECO:0000256" key="10">
    <source>
        <dbReference type="ARBA" id="ARBA00023136"/>
    </source>
</evidence>
<keyword evidence="5 18" id="KW-0812">Transmembrane</keyword>
<evidence type="ECO:0000256" key="12">
    <source>
        <dbReference type="ARBA" id="ARBA00024169"/>
    </source>
</evidence>